<feature type="domain" description="Histidine kinase" evidence="15">
    <location>
        <begin position="335"/>
        <end position="527"/>
    </location>
</feature>
<dbReference type="SUPFAM" id="SSF103190">
    <property type="entry name" value="Sensory domain-like"/>
    <property type="match status" value="1"/>
</dbReference>
<dbReference type="InterPro" id="IPR033463">
    <property type="entry name" value="sCache_3"/>
</dbReference>
<evidence type="ECO:0000256" key="13">
    <source>
        <dbReference type="ARBA" id="ARBA00023136"/>
    </source>
</evidence>
<keyword evidence="12" id="KW-0902">Two-component regulatory system</keyword>
<keyword evidence="7 14" id="KW-0812">Transmembrane</keyword>
<feature type="transmembrane region" description="Helical" evidence="14">
    <location>
        <begin position="12"/>
        <end position="33"/>
    </location>
</feature>
<evidence type="ECO:0000256" key="12">
    <source>
        <dbReference type="ARBA" id="ARBA00023012"/>
    </source>
</evidence>
<dbReference type="GO" id="GO:0004673">
    <property type="term" value="F:protein histidine kinase activity"/>
    <property type="evidence" value="ECO:0007669"/>
    <property type="project" value="UniProtKB-EC"/>
</dbReference>
<dbReference type="PANTHER" id="PTHR44936:SF9">
    <property type="entry name" value="SENSOR PROTEIN CREC"/>
    <property type="match status" value="1"/>
</dbReference>
<evidence type="ECO:0000256" key="2">
    <source>
        <dbReference type="ARBA" id="ARBA00004651"/>
    </source>
</evidence>
<dbReference type="OrthoDB" id="9792686at2"/>
<dbReference type="Pfam" id="PF14689">
    <property type="entry name" value="SPOB_a"/>
    <property type="match status" value="1"/>
</dbReference>
<dbReference type="PROSITE" id="PS50109">
    <property type="entry name" value="HIS_KIN"/>
    <property type="match status" value="1"/>
</dbReference>
<evidence type="ECO:0000256" key="14">
    <source>
        <dbReference type="SAM" id="Phobius"/>
    </source>
</evidence>
<dbReference type="InterPro" id="IPR039506">
    <property type="entry name" value="SPOB_a"/>
</dbReference>
<dbReference type="Gene3D" id="3.30.565.10">
    <property type="entry name" value="Histidine kinase-like ATPase, C-terminal domain"/>
    <property type="match status" value="1"/>
</dbReference>
<dbReference type="RefSeq" id="WP_013886028.1">
    <property type="nucleotide sequence ID" value="NC_015672.1"/>
</dbReference>
<keyword evidence="11 14" id="KW-1133">Transmembrane helix</keyword>
<keyword evidence="8" id="KW-0547">Nucleotide-binding</keyword>
<dbReference type="PRINTS" id="PR00344">
    <property type="entry name" value="BCTRLSENSOR"/>
</dbReference>
<dbReference type="eggNOG" id="COG3290">
    <property type="taxonomic scope" value="Bacteria"/>
</dbReference>
<dbReference type="Gene3D" id="1.10.287.130">
    <property type="match status" value="1"/>
</dbReference>
<gene>
    <name evidence="16" type="ordered locus">Flexsi_0874</name>
</gene>
<dbReference type="Proteomes" id="UP000006621">
    <property type="component" value="Chromosome"/>
</dbReference>
<dbReference type="EC" id="2.7.13.3" evidence="3"/>
<dbReference type="SMART" id="SM00387">
    <property type="entry name" value="HATPase_c"/>
    <property type="match status" value="1"/>
</dbReference>
<reference evidence="16 17" key="1">
    <citation type="journal article" date="2011" name="Stand. Genomic Sci.">
        <title>Genome sequence of the moderately thermophilic halophile Flexistipes sinusarabici strain (MAS10).</title>
        <authorList>
            <person name="Lapidus A."/>
            <person name="Chertkov O."/>
            <person name="Nolan M."/>
            <person name="Lucas S."/>
            <person name="Hammon N."/>
            <person name="Deshpande S."/>
            <person name="Cheng J.F."/>
            <person name="Tapia R."/>
            <person name="Han C."/>
            <person name="Goodwin L."/>
            <person name="Pitluck S."/>
            <person name="Liolios K."/>
            <person name="Pagani I."/>
            <person name="Ivanova N."/>
            <person name="Huntemann M."/>
            <person name="Mavromatis K."/>
            <person name="Mikhailova N."/>
            <person name="Pati A."/>
            <person name="Chen A."/>
            <person name="Palaniappan K."/>
            <person name="Land M."/>
            <person name="Hauser L."/>
            <person name="Brambilla E.M."/>
            <person name="Rohde M."/>
            <person name="Abt B."/>
            <person name="Spring S."/>
            <person name="Goker M."/>
            <person name="Bristow J."/>
            <person name="Eisen J.A."/>
            <person name="Markowitz V."/>
            <person name="Hugenholtz P."/>
            <person name="Kyrpides N.C."/>
            <person name="Klenk H.P."/>
            <person name="Woyke T."/>
        </authorList>
    </citation>
    <scope>NUCLEOTIDE SEQUENCE [LARGE SCALE GENOMIC DNA]</scope>
    <source>
        <strain evidence="17">DSM 4947 / MAS 10</strain>
    </source>
</reference>
<name>F8E4W6_FLESM</name>
<evidence type="ECO:0000256" key="11">
    <source>
        <dbReference type="ARBA" id="ARBA00022989"/>
    </source>
</evidence>
<dbReference type="GO" id="GO:0005524">
    <property type="term" value="F:ATP binding"/>
    <property type="evidence" value="ECO:0007669"/>
    <property type="project" value="UniProtKB-KW"/>
</dbReference>
<evidence type="ECO:0000256" key="8">
    <source>
        <dbReference type="ARBA" id="ARBA00022741"/>
    </source>
</evidence>
<dbReference type="InterPro" id="IPR004358">
    <property type="entry name" value="Sig_transdc_His_kin-like_C"/>
</dbReference>
<dbReference type="InterPro" id="IPR035965">
    <property type="entry name" value="PAS-like_dom_sf"/>
</dbReference>
<proteinExistence type="predicted"/>
<dbReference type="SMART" id="SM00091">
    <property type="entry name" value="PAS"/>
    <property type="match status" value="1"/>
</dbReference>
<keyword evidence="5" id="KW-0597">Phosphoprotein</keyword>
<keyword evidence="4" id="KW-1003">Cell membrane</keyword>
<evidence type="ECO:0000256" key="1">
    <source>
        <dbReference type="ARBA" id="ARBA00000085"/>
    </source>
</evidence>
<dbReference type="EMBL" id="CP002858">
    <property type="protein sequence ID" value="AEI14536.1"/>
    <property type="molecule type" value="Genomic_DNA"/>
</dbReference>
<comment type="catalytic activity">
    <reaction evidence="1">
        <text>ATP + protein L-histidine = ADP + protein N-phospho-L-histidine.</text>
        <dbReference type="EC" id="2.7.13.3"/>
    </reaction>
</comment>
<dbReference type="Pfam" id="PF13188">
    <property type="entry name" value="PAS_8"/>
    <property type="match status" value="1"/>
</dbReference>
<comment type="subcellular location">
    <subcellularLocation>
        <location evidence="2">Cell membrane</location>
        <topology evidence="2">Multi-pass membrane protein</topology>
    </subcellularLocation>
</comment>
<keyword evidence="13 14" id="KW-0472">Membrane</keyword>
<keyword evidence="17" id="KW-1185">Reference proteome</keyword>
<dbReference type="Gene3D" id="3.30.450.20">
    <property type="entry name" value="PAS domain"/>
    <property type="match status" value="2"/>
</dbReference>
<keyword evidence="9 16" id="KW-0418">Kinase</keyword>
<dbReference type="InterPro" id="IPR000014">
    <property type="entry name" value="PAS"/>
</dbReference>
<dbReference type="GO" id="GO:0000160">
    <property type="term" value="P:phosphorelay signal transduction system"/>
    <property type="evidence" value="ECO:0007669"/>
    <property type="project" value="UniProtKB-KW"/>
</dbReference>
<evidence type="ECO:0000256" key="9">
    <source>
        <dbReference type="ARBA" id="ARBA00022777"/>
    </source>
</evidence>
<evidence type="ECO:0000256" key="3">
    <source>
        <dbReference type="ARBA" id="ARBA00012438"/>
    </source>
</evidence>
<reference evidence="17" key="2">
    <citation type="submission" date="2011-06" db="EMBL/GenBank/DDBJ databases">
        <title>The complete genome of Flexistipes sinusarabici DSM 4947.</title>
        <authorList>
            <person name="Lucas S."/>
            <person name="Han J."/>
            <person name="Lapidus A."/>
            <person name="Bruce D."/>
            <person name="Goodwin L."/>
            <person name="Pitluck S."/>
            <person name="Peters L."/>
            <person name="Kyrpides N."/>
            <person name="Mavromatis K."/>
            <person name="Ivanova N."/>
            <person name="Mikhailova N."/>
            <person name="Chertkov O."/>
            <person name="Detter J.C."/>
            <person name="Tapia R."/>
            <person name="Han C."/>
            <person name="Land M."/>
            <person name="Hauser L."/>
            <person name="Markowitz V."/>
            <person name="Cheng J.-F."/>
            <person name="Hugenholtz P."/>
            <person name="Woyke T."/>
            <person name="Wu D."/>
            <person name="Spring S."/>
            <person name="Schroeder M."/>
            <person name="Brambilla E."/>
            <person name="Klenk H.-P."/>
            <person name="Eisen J.A."/>
        </authorList>
    </citation>
    <scope>NUCLEOTIDE SEQUENCE [LARGE SCALE GENOMIC DNA]</scope>
    <source>
        <strain evidence="17">DSM 4947 / MAS 10</strain>
    </source>
</reference>
<dbReference type="InterPro" id="IPR050980">
    <property type="entry name" value="2C_sensor_his_kinase"/>
</dbReference>
<dbReference type="InterPro" id="IPR029151">
    <property type="entry name" value="Sensor-like_sf"/>
</dbReference>
<dbReference type="InterPro" id="IPR005467">
    <property type="entry name" value="His_kinase_dom"/>
</dbReference>
<dbReference type="HOGENOM" id="CLU_020211_11_2_0"/>
<evidence type="ECO:0000259" key="15">
    <source>
        <dbReference type="PROSITE" id="PS50109"/>
    </source>
</evidence>
<dbReference type="Pfam" id="PF02518">
    <property type="entry name" value="HATPase_c"/>
    <property type="match status" value="1"/>
</dbReference>
<dbReference type="InterPro" id="IPR036890">
    <property type="entry name" value="HATPase_C_sf"/>
</dbReference>
<evidence type="ECO:0000313" key="17">
    <source>
        <dbReference type="Proteomes" id="UP000006621"/>
    </source>
</evidence>
<evidence type="ECO:0000313" key="16">
    <source>
        <dbReference type="EMBL" id="AEI14536.1"/>
    </source>
</evidence>
<dbReference type="InterPro" id="IPR003594">
    <property type="entry name" value="HATPase_dom"/>
</dbReference>
<feature type="transmembrane region" description="Helical" evidence="14">
    <location>
        <begin position="171"/>
        <end position="194"/>
    </location>
</feature>
<evidence type="ECO:0000256" key="7">
    <source>
        <dbReference type="ARBA" id="ARBA00022692"/>
    </source>
</evidence>
<keyword evidence="10" id="KW-0067">ATP-binding</keyword>
<dbReference type="SUPFAM" id="SSF55785">
    <property type="entry name" value="PYP-like sensor domain (PAS domain)"/>
    <property type="match status" value="1"/>
</dbReference>
<dbReference type="PANTHER" id="PTHR44936">
    <property type="entry name" value="SENSOR PROTEIN CREC"/>
    <property type="match status" value="1"/>
</dbReference>
<dbReference type="Pfam" id="PF17203">
    <property type="entry name" value="sCache_3_2"/>
    <property type="match status" value="1"/>
</dbReference>
<organism evidence="16 17">
    <name type="scientific">Flexistipes sinusarabici (strain ATCC 49648 / DSM 4947 / MAS 10)</name>
    <dbReference type="NCBI Taxonomy" id="717231"/>
    <lineage>
        <taxon>Bacteria</taxon>
        <taxon>Pseudomonadati</taxon>
        <taxon>Deferribacterota</taxon>
        <taxon>Deferribacteres</taxon>
        <taxon>Deferribacterales</taxon>
        <taxon>Flexistipitaceae</taxon>
        <taxon>Flexistipes</taxon>
    </lineage>
</organism>
<dbReference type="GO" id="GO:0005886">
    <property type="term" value="C:plasma membrane"/>
    <property type="evidence" value="ECO:0007669"/>
    <property type="project" value="UniProtKB-SubCell"/>
</dbReference>
<evidence type="ECO:0000256" key="10">
    <source>
        <dbReference type="ARBA" id="ARBA00022840"/>
    </source>
</evidence>
<dbReference type="STRING" id="717231.Flexsi_0874"/>
<keyword evidence="6" id="KW-0808">Transferase</keyword>
<evidence type="ECO:0000256" key="5">
    <source>
        <dbReference type="ARBA" id="ARBA00022553"/>
    </source>
</evidence>
<dbReference type="SUPFAM" id="SSF55874">
    <property type="entry name" value="ATPase domain of HSP90 chaperone/DNA topoisomerase II/histidine kinase"/>
    <property type="match status" value="1"/>
</dbReference>
<accession>F8E4W6</accession>
<dbReference type="KEGG" id="fsi:Flexsi_0874"/>
<evidence type="ECO:0000256" key="4">
    <source>
        <dbReference type="ARBA" id="ARBA00022475"/>
    </source>
</evidence>
<protein>
    <recommendedName>
        <fullName evidence="3">histidine kinase</fullName>
        <ecNumber evidence="3">2.7.13.3</ecNumber>
    </recommendedName>
</protein>
<sequence length="527" mass="58742">MKWLSKLRLQSKLIIFIFASILMQLIVLGFLSINVISDVLQKQIGERALAVSKTLSQNEKLQKLMYLDDPNGEIQEMAEKIRKKTGAEFVVVGDENIKRFSHPDEWKIGKHMVGGDSMRAINTGESYISKAVGTLGPSIRGKVPVFYNGETVGLISTGYLISDVKDIIGEYVYIFKTVIMILLLIGVISAVLIAKGLKKAIFGLEPHEIASMLSERNTIIETIHEGILAVDNDKNIRFANGAAVSILENNKSRSIVGQNLEHIFPKFDLQSVFENGKAILNYEIFMKRNLIANVNPILHKKNIMGAVISFRPKDELYELGKKLSYVRQYTETLRAKTHDYSNKLHTIAGLLQTNNYDEALNFVLQEYSDYSEILGIVNSTIKDSIVASLILGKFNYAEEHKVSLEIDENSMLSKVPANIDSYKLVDILGNILDNAIEAASSSLDKKVKISFTDFGDDIVFDIEDSGKGIKDGLYSSIFEKGYSTKENYGRGLGLHIVKRRLNDLRGQISCSRSDLGGAAFTIIIPKK</sequence>
<evidence type="ECO:0000256" key="6">
    <source>
        <dbReference type="ARBA" id="ARBA00022679"/>
    </source>
</evidence>
<dbReference type="AlphaFoldDB" id="F8E4W6"/>